<name>A0A1R3HXY9_COCAP</name>
<evidence type="ECO:0000256" key="5">
    <source>
        <dbReference type="ARBA" id="ARBA00023242"/>
    </source>
</evidence>
<keyword evidence="5" id="KW-0539">Nucleus</keyword>
<dbReference type="OrthoDB" id="10349965at2759"/>
<feature type="domain" description="TF-B3" evidence="6">
    <location>
        <begin position="4"/>
        <end position="97"/>
    </location>
</feature>
<comment type="caution">
    <text evidence="7">The sequence shown here is derived from an EMBL/GenBank/DDBJ whole genome shotgun (WGS) entry which is preliminary data.</text>
</comment>
<protein>
    <recommendedName>
        <fullName evidence="6">TF-B3 domain-containing protein</fullName>
    </recommendedName>
</protein>
<dbReference type="AlphaFoldDB" id="A0A1R3HXY9"/>
<keyword evidence="8" id="KW-1185">Reference proteome</keyword>
<dbReference type="InterPro" id="IPR015300">
    <property type="entry name" value="DNA-bd_pseudobarrel_sf"/>
</dbReference>
<dbReference type="Proteomes" id="UP000188268">
    <property type="component" value="Unassembled WGS sequence"/>
</dbReference>
<dbReference type="SUPFAM" id="SSF101936">
    <property type="entry name" value="DNA-binding pseudobarrel domain"/>
    <property type="match status" value="1"/>
</dbReference>
<gene>
    <name evidence="7" type="ORF">CCACVL1_16282</name>
</gene>
<dbReference type="GO" id="GO:0003677">
    <property type="term" value="F:DNA binding"/>
    <property type="evidence" value="ECO:0007669"/>
    <property type="project" value="UniProtKB-KW"/>
</dbReference>
<evidence type="ECO:0000313" key="7">
    <source>
        <dbReference type="EMBL" id="OMO75185.1"/>
    </source>
</evidence>
<dbReference type="Gramene" id="OMO75185">
    <property type="protein sequence ID" value="OMO75185"/>
    <property type="gene ID" value="CCACVL1_16282"/>
</dbReference>
<dbReference type="InterPro" id="IPR003340">
    <property type="entry name" value="B3_DNA-bd"/>
</dbReference>
<dbReference type="OMA" id="SEPPFHA"/>
<keyword evidence="2" id="KW-0805">Transcription regulation</keyword>
<dbReference type="CDD" id="cd10017">
    <property type="entry name" value="B3_DNA"/>
    <property type="match status" value="1"/>
</dbReference>
<keyword evidence="3" id="KW-0238">DNA-binding</keyword>
<evidence type="ECO:0000256" key="4">
    <source>
        <dbReference type="ARBA" id="ARBA00023163"/>
    </source>
</evidence>
<evidence type="ECO:0000256" key="3">
    <source>
        <dbReference type="ARBA" id="ARBA00023125"/>
    </source>
</evidence>
<keyword evidence="4" id="KW-0804">Transcription</keyword>
<dbReference type="Gene3D" id="2.40.330.10">
    <property type="entry name" value="DNA-binding pseudobarrel domain"/>
    <property type="match status" value="1"/>
</dbReference>
<dbReference type="EMBL" id="AWWV01011040">
    <property type="protein sequence ID" value="OMO75185.1"/>
    <property type="molecule type" value="Genomic_DNA"/>
</dbReference>
<comment type="subcellular location">
    <subcellularLocation>
        <location evidence="1">Nucleus</location>
    </subcellularLocation>
</comment>
<evidence type="ECO:0000313" key="8">
    <source>
        <dbReference type="Proteomes" id="UP000188268"/>
    </source>
</evidence>
<proteinExistence type="predicted"/>
<evidence type="ECO:0000259" key="6">
    <source>
        <dbReference type="SMART" id="SM01019"/>
    </source>
</evidence>
<dbReference type="GO" id="GO:0005634">
    <property type="term" value="C:nucleus"/>
    <property type="evidence" value="ECO:0007669"/>
    <property type="project" value="UniProtKB-SubCell"/>
</dbReference>
<evidence type="ECO:0000256" key="1">
    <source>
        <dbReference type="ARBA" id="ARBA00004123"/>
    </source>
</evidence>
<dbReference type="SMART" id="SM01019">
    <property type="entry name" value="B3"/>
    <property type="match status" value="1"/>
</dbReference>
<evidence type="ECO:0000256" key="2">
    <source>
        <dbReference type="ARBA" id="ARBA00023015"/>
    </source>
</evidence>
<organism evidence="7 8">
    <name type="scientific">Corchorus capsularis</name>
    <name type="common">Jute</name>
    <dbReference type="NCBI Taxonomy" id="210143"/>
    <lineage>
        <taxon>Eukaryota</taxon>
        <taxon>Viridiplantae</taxon>
        <taxon>Streptophyta</taxon>
        <taxon>Embryophyta</taxon>
        <taxon>Tracheophyta</taxon>
        <taxon>Spermatophyta</taxon>
        <taxon>Magnoliopsida</taxon>
        <taxon>eudicotyledons</taxon>
        <taxon>Gunneridae</taxon>
        <taxon>Pentapetalae</taxon>
        <taxon>rosids</taxon>
        <taxon>malvids</taxon>
        <taxon>Malvales</taxon>
        <taxon>Malvaceae</taxon>
        <taxon>Grewioideae</taxon>
        <taxon>Apeibeae</taxon>
        <taxon>Corchorus</taxon>
    </lineage>
</organism>
<reference evidence="7 8" key="1">
    <citation type="submission" date="2013-09" db="EMBL/GenBank/DDBJ databases">
        <title>Corchorus capsularis genome sequencing.</title>
        <authorList>
            <person name="Alam M."/>
            <person name="Haque M.S."/>
            <person name="Islam M.S."/>
            <person name="Emdad E.M."/>
            <person name="Islam M.M."/>
            <person name="Ahmed B."/>
            <person name="Halim A."/>
            <person name="Hossen Q.M.M."/>
            <person name="Hossain M.Z."/>
            <person name="Ahmed R."/>
            <person name="Khan M.M."/>
            <person name="Islam R."/>
            <person name="Rashid M.M."/>
            <person name="Khan S.A."/>
            <person name="Rahman M.S."/>
            <person name="Alam M."/>
        </authorList>
    </citation>
    <scope>NUCLEOTIDE SEQUENCE [LARGE SCALE GENOMIC DNA]</scope>
    <source>
        <strain evidence="8">cv. CVL-1</strain>
        <tissue evidence="7">Whole seedling</tissue>
    </source>
</reference>
<accession>A0A1R3HXY9</accession>
<sequence length="282" mass="31685">MHIFSKLLTETDIKKRLAIPSNALPFLPDFNGRHAVEIRLLYRKRAWPIICSVRKMGYKKPVFSGGWRDFVTYNQFNVGDVFKLHKHKETGSFFYYRVEVDKKQPIPPALSATNIFLNNFEQELEQVFKVAALIPAVKEERAVTVTEPSPTDHASVTADHVISSTSTNTIFNTGGISKEDQFKNEHEAEINFFGAKPIIIGMSEPPFHAYYTTKSVLDMMMIKPFDDLDGVGGSLASHADAEAYYKSKQRLNLDLVLAQPTPIHEGQVLNLDLTLAQPAAPC</sequence>